<dbReference type="InterPro" id="IPR045522">
    <property type="entry name" value="DUF6474"/>
</dbReference>
<feature type="coiled-coil region" evidence="1">
    <location>
        <begin position="176"/>
        <end position="206"/>
    </location>
</feature>
<gene>
    <name evidence="2" type="ORF">HMPREF0291_10671</name>
</gene>
<dbReference type="Proteomes" id="UP000004208">
    <property type="component" value="Unassembled WGS sequence"/>
</dbReference>
<dbReference type="eggNOG" id="ENOG5031IEU">
    <property type="taxonomic scope" value="Bacteria"/>
</dbReference>
<protein>
    <submittedName>
        <fullName evidence="2">Uncharacterized protein</fullName>
    </submittedName>
</protein>
<keyword evidence="1" id="KW-0175">Coiled coil</keyword>
<evidence type="ECO:0000256" key="1">
    <source>
        <dbReference type="SAM" id="Coils"/>
    </source>
</evidence>
<name>D7W9D3_9CORY</name>
<dbReference type="STRING" id="585529.HMPREF0291_10671"/>
<dbReference type="EMBL" id="ACLJ02000001">
    <property type="protein sequence ID" value="EFK55413.1"/>
    <property type="molecule type" value="Genomic_DNA"/>
</dbReference>
<organism evidence="2 3">
    <name type="scientific">Corynebacterium genitalium ATCC 33030</name>
    <dbReference type="NCBI Taxonomy" id="585529"/>
    <lineage>
        <taxon>Bacteria</taxon>
        <taxon>Bacillati</taxon>
        <taxon>Actinomycetota</taxon>
        <taxon>Actinomycetes</taxon>
        <taxon>Mycobacteriales</taxon>
        <taxon>Corynebacteriaceae</taxon>
        <taxon>Corynebacterium</taxon>
    </lineage>
</organism>
<comment type="caution">
    <text evidence="2">The sequence shown here is derived from an EMBL/GenBank/DDBJ whole genome shotgun (WGS) entry which is preliminary data.</text>
</comment>
<evidence type="ECO:0000313" key="3">
    <source>
        <dbReference type="Proteomes" id="UP000004208"/>
    </source>
</evidence>
<evidence type="ECO:0000313" key="2">
    <source>
        <dbReference type="EMBL" id="EFK55413.1"/>
    </source>
</evidence>
<sequence>MGKVEPDKLFKEILMGLFETIRKSRAKTKAEIKAAEAKARQLAKEEAKNDKQMAKLLDKAEKRLLKEEKQGLKRKRKHEQNLAKKELQKIQESGLTKKKAKQWVGASRILVPILIPLAYRALTTYQQNKVNDRARAAGLTANEMARFSTQGAELKGRVQAIRSQAQNNDALKDDFRRDVEVRCDEIEAAVNNVEQMNDAQRRLAHETIDRDINKLTAEIQEKTLR</sequence>
<keyword evidence="3" id="KW-1185">Reference proteome</keyword>
<feature type="coiled-coil region" evidence="1">
    <location>
        <begin position="18"/>
        <end position="82"/>
    </location>
</feature>
<accession>D7W9D3</accession>
<dbReference type="Pfam" id="PF20079">
    <property type="entry name" value="DUF6474"/>
    <property type="match status" value="1"/>
</dbReference>
<dbReference type="HOGENOM" id="CLU_093777_0_0_11"/>
<proteinExistence type="predicted"/>
<reference evidence="2" key="1">
    <citation type="submission" date="2010-06" db="EMBL/GenBank/DDBJ databases">
        <authorList>
            <person name="Muzny D."/>
            <person name="Qin X."/>
            <person name="Buhay C."/>
            <person name="Dugan-Rocha S."/>
            <person name="Ding Y."/>
            <person name="Chen G."/>
            <person name="Hawes A."/>
            <person name="Holder M."/>
            <person name="Jhangiani S."/>
            <person name="Johnson A."/>
            <person name="Khan Z."/>
            <person name="Li Z."/>
            <person name="Liu W."/>
            <person name="Liu X."/>
            <person name="Perez L."/>
            <person name="Shen H."/>
            <person name="Wang Q."/>
            <person name="Watt J."/>
            <person name="Xi L."/>
            <person name="Xin Y."/>
            <person name="Zhou J."/>
            <person name="Deng J."/>
            <person name="Jiang H."/>
            <person name="Liu Y."/>
            <person name="Qu J."/>
            <person name="Song X.-Z."/>
            <person name="Zhang L."/>
            <person name="Villasana D."/>
            <person name="Johnson A."/>
            <person name="Liu J."/>
            <person name="Liyanage D."/>
            <person name="Lorensuhewa L."/>
            <person name="Robinson T."/>
            <person name="Song A."/>
            <person name="Song B.-B."/>
            <person name="Dinh H."/>
            <person name="Thornton R."/>
            <person name="Coyle M."/>
            <person name="Francisco L."/>
            <person name="Jackson L."/>
            <person name="Javaid M."/>
            <person name="Korchina V."/>
            <person name="Kovar C."/>
            <person name="Mata R."/>
            <person name="Mathew T."/>
            <person name="Ngo R."/>
            <person name="Nguyen L."/>
            <person name="Nguyen N."/>
            <person name="Okwuonu G."/>
            <person name="Ongeri F."/>
            <person name="Pham C."/>
            <person name="Simmons D."/>
            <person name="Wilczek-Boney K."/>
            <person name="Hale W."/>
            <person name="Jakkamsetti A."/>
            <person name="Pham P."/>
            <person name="Ruth R."/>
            <person name="San Lucas F."/>
            <person name="Warren J."/>
            <person name="Zhang J."/>
            <person name="Zhao Z."/>
            <person name="Zhou C."/>
            <person name="Zhu D."/>
            <person name="Lee S."/>
            <person name="Bess C."/>
            <person name="Blankenburg K."/>
            <person name="Forbes L."/>
            <person name="Fu Q."/>
            <person name="Gubbala S."/>
            <person name="Hirani K."/>
            <person name="Jayaseelan J.C."/>
            <person name="Lara F."/>
            <person name="Munidasa M."/>
            <person name="Palculict T."/>
            <person name="Patil S."/>
            <person name="Pu L.-L."/>
            <person name="Saada N."/>
            <person name="Tang L."/>
            <person name="Weissenberger G."/>
            <person name="Zhu Y."/>
            <person name="Hemphill L."/>
            <person name="Shang Y."/>
            <person name="Youmans B."/>
            <person name="Ayvaz T."/>
            <person name="Ross M."/>
            <person name="Santibanez J."/>
            <person name="Aqrawi P."/>
            <person name="Gross S."/>
            <person name="Joshi V."/>
            <person name="Fowler G."/>
            <person name="Nazareth L."/>
            <person name="Reid J."/>
            <person name="Worley K."/>
            <person name="Petrosino J."/>
            <person name="Highlander S."/>
            <person name="Gibbs R."/>
        </authorList>
    </citation>
    <scope>NUCLEOTIDE SEQUENCE [LARGE SCALE GENOMIC DNA]</scope>
    <source>
        <strain evidence="2">ATCC 33030</strain>
    </source>
</reference>
<dbReference type="AlphaFoldDB" id="D7W9D3"/>